<gene>
    <name evidence="2" type="ORF">K8V08_07285</name>
</gene>
<reference evidence="2" key="1">
    <citation type="journal article" date="2021" name="PeerJ">
        <title>Extensive microbial diversity within the chicken gut microbiome revealed by metagenomics and culture.</title>
        <authorList>
            <person name="Gilroy R."/>
            <person name="Ravi A."/>
            <person name="Getino M."/>
            <person name="Pursley I."/>
            <person name="Horton D.L."/>
            <person name="Alikhan N.F."/>
            <person name="Baker D."/>
            <person name="Gharbi K."/>
            <person name="Hall N."/>
            <person name="Watson M."/>
            <person name="Adriaenssens E.M."/>
            <person name="Foster-Nyarko E."/>
            <person name="Jarju S."/>
            <person name="Secka A."/>
            <person name="Antonio M."/>
            <person name="Oren A."/>
            <person name="Chaudhuri R.R."/>
            <person name="La Ragione R."/>
            <person name="Hildebrand F."/>
            <person name="Pallen M.J."/>
        </authorList>
    </citation>
    <scope>NUCLEOTIDE SEQUENCE</scope>
    <source>
        <strain evidence="2">ChiGjej5B5-7349</strain>
    </source>
</reference>
<name>A0A921SNC6_9MICO</name>
<dbReference type="EMBL" id="DYUK01000154">
    <property type="protein sequence ID" value="HJG80200.1"/>
    <property type="molecule type" value="Genomic_DNA"/>
</dbReference>
<protein>
    <submittedName>
        <fullName evidence="2">Uncharacterized protein</fullName>
    </submittedName>
</protein>
<organism evidence="2 3">
    <name type="scientific">Brevibacterium senegalense</name>
    <dbReference type="NCBI Taxonomy" id="1033736"/>
    <lineage>
        <taxon>Bacteria</taxon>
        <taxon>Bacillati</taxon>
        <taxon>Actinomycetota</taxon>
        <taxon>Actinomycetes</taxon>
        <taxon>Micrococcales</taxon>
        <taxon>Brevibacteriaceae</taxon>
        <taxon>Brevibacterium</taxon>
    </lineage>
</organism>
<dbReference type="AlphaFoldDB" id="A0A921SNC6"/>
<evidence type="ECO:0000256" key="1">
    <source>
        <dbReference type="SAM" id="MobiDB-lite"/>
    </source>
</evidence>
<accession>A0A921SNC6</accession>
<proteinExistence type="predicted"/>
<reference evidence="2" key="2">
    <citation type="submission" date="2021-09" db="EMBL/GenBank/DDBJ databases">
        <authorList>
            <person name="Gilroy R."/>
        </authorList>
    </citation>
    <scope>NUCLEOTIDE SEQUENCE</scope>
    <source>
        <strain evidence="2">ChiGjej5B5-7349</strain>
    </source>
</reference>
<sequence>MTPDQLTSTAGPGPVPPHVRAAYWWLLFETVGGRRAVDAVVTVDDPHAEHRSPSGKKLQASIELFLSRVCSLTGVDTPAVQVTSFTKGHNPFLHTAEVVVGDQHHSWTSGDRTALRPLLLRAAETPETALVDFSDHGAKSSNLFDVAALPRAHAPAFARLLEQFIAPTIRWRDEWVTAVRSSEDASHRAALIESDLPDDLRTAGLPAPEEVPRWTPEDPPTKLDALMATQERIDADWAEAIGAQQRTEDLSLDDRIDALARHGLDRNPDATEQELREDVDWPPQIDALAAALDRTDVTDVFARREEGEDEGILGLTVDGIPHEVPCAFEGKYLDLEALDALGDLLAPADREQVAVGDTLAWPLTEQAESFRKLVAGG</sequence>
<feature type="compositionally biased region" description="Basic and acidic residues" evidence="1">
    <location>
        <begin position="210"/>
        <end position="220"/>
    </location>
</feature>
<comment type="caution">
    <text evidence="2">The sequence shown here is derived from an EMBL/GenBank/DDBJ whole genome shotgun (WGS) entry which is preliminary data.</text>
</comment>
<feature type="region of interest" description="Disordered" evidence="1">
    <location>
        <begin position="199"/>
        <end position="220"/>
    </location>
</feature>
<evidence type="ECO:0000313" key="3">
    <source>
        <dbReference type="Proteomes" id="UP000784435"/>
    </source>
</evidence>
<dbReference type="Proteomes" id="UP000784435">
    <property type="component" value="Unassembled WGS sequence"/>
</dbReference>
<evidence type="ECO:0000313" key="2">
    <source>
        <dbReference type="EMBL" id="HJG80200.1"/>
    </source>
</evidence>